<dbReference type="OrthoDB" id="9815425at2"/>
<protein>
    <submittedName>
        <fullName evidence="4">Acetyl esterase/lipase</fullName>
    </submittedName>
</protein>
<name>A0A1N6YKB4_9SPHI</name>
<dbReference type="STRING" id="354630.SAMN05421821_105189"/>
<dbReference type="GO" id="GO:0016787">
    <property type="term" value="F:hydrolase activity"/>
    <property type="evidence" value="ECO:0007669"/>
    <property type="project" value="UniProtKB-KW"/>
</dbReference>
<dbReference type="Gene3D" id="3.40.50.1820">
    <property type="entry name" value="alpha/beta hydrolase"/>
    <property type="match status" value="1"/>
</dbReference>
<dbReference type="Pfam" id="PF07859">
    <property type="entry name" value="Abhydrolase_3"/>
    <property type="match status" value="1"/>
</dbReference>
<reference evidence="5 6" key="1">
    <citation type="submission" date="2020-08" db="EMBL/GenBank/DDBJ databases">
        <title>Genomic Encyclopedia of Type Strains, Phase IV (KMG-V): Genome sequencing to study the core and pangenomes of soil and plant-associated prokaryotes.</title>
        <authorList>
            <person name="Whitman W."/>
        </authorList>
    </citation>
    <scope>NUCLEOTIDE SEQUENCE [LARGE SCALE GENOMIC DNA]</scope>
    <source>
        <strain evidence="3 5">ANJLi2</strain>
        <strain evidence="4 6">MP601</strain>
    </source>
</reference>
<evidence type="ECO:0000313" key="3">
    <source>
        <dbReference type="EMBL" id="MBB6109771.1"/>
    </source>
</evidence>
<organism evidence="4 6">
    <name type="scientific">Mucilaginibacter lappiensis</name>
    <dbReference type="NCBI Taxonomy" id="354630"/>
    <lineage>
        <taxon>Bacteria</taxon>
        <taxon>Pseudomonadati</taxon>
        <taxon>Bacteroidota</taxon>
        <taxon>Sphingobacteriia</taxon>
        <taxon>Sphingobacteriales</taxon>
        <taxon>Sphingobacteriaceae</taxon>
        <taxon>Mucilaginibacter</taxon>
    </lineage>
</organism>
<evidence type="ECO:0000313" key="6">
    <source>
        <dbReference type="Proteomes" id="UP000548326"/>
    </source>
</evidence>
<evidence type="ECO:0000256" key="1">
    <source>
        <dbReference type="ARBA" id="ARBA00022801"/>
    </source>
</evidence>
<keyword evidence="5" id="KW-1185">Reference proteome</keyword>
<comment type="caution">
    <text evidence="4">The sequence shown here is derived from an EMBL/GenBank/DDBJ whole genome shotgun (WGS) entry which is preliminary data.</text>
</comment>
<accession>A0A1N6YKB4</accession>
<feature type="domain" description="Alpha/beta hydrolase fold-3" evidence="2">
    <location>
        <begin position="107"/>
        <end position="313"/>
    </location>
</feature>
<gene>
    <name evidence="4" type="ORF">HDF22_005137</name>
    <name evidence="3" type="ORF">HDF23_002520</name>
</gene>
<proteinExistence type="predicted"/>
<evidence type="ECO:0000259" key="2">
    <source>
        <dbReference type="Pfam" id="PF07859"/>
    </source>
</evidence>
<dbReference type="Proteomes" id="UP000548326">
    <property type="component" value="Unassembled WGS sequence"/>
</dbReference>
<dbReference type="InterPro" id="IPR013094">
    <property type="entry name" value="AB_hydrolase_3"/>
</dbReference>
<evidence type="ECO:0000313" key="5">
    <source>
        <dbReference type="Proteomes" id="UP000541583"/>
    </source>
</evidence>
<dbReference type="SUPFAM" id="SSF53474">
    <property type="entry name" value="alpha/beta-Hydrolases"/>
    <property type="match status" value="1"/>
</dbReference>
<sequence length="340" mass="37941">METGRKQMIKAGVSLLLMLWVIKLSAQQNNFSENYSGYLTETSNYYKNQPAAPRIELTPAIIKAFRQVIDKQPRHTLLTPSVEEIDGPNGKIGLRIFRPEKINAVYLDIHGGGNIYASARFGDSINDVMARKCNIAIVSVDYHLAPEFPYPAQILDCNTAAKWLLKNARVKFGTEKIFVGGGSAGAQNAAATIIYIRDSLKSADKILGVGLQYGIFDLSKTPSHRLITEKTPVLNKYTLEEMMKAAYGQFSIAQLQNPQLSPLYADLRNLPPAFFMCGMADAFIDDTNFMESRWRMAGNKTYLALFPEAAHGFNLEPIKIAEVANNLYFEWIKNLIANSK</sequence>
<dbReference type="RefSeq" id="WP_076373549.1">
    <property type="nucleotide sequence ID" value="NZ_FTMG01000005.1"/>
</dbReference>
<dbReference type="InterPro" id="IPR050300">
    <property type="entry name" value="GDXG_lipolytic_enzyme"/>
</dbReference>
<dbReference type="PANTHER" id="PTHR48081">
    <property type="entry name" value="AB HYDROLASE SUPERFAMILY PROTEIN C4A8.06C"/>
    <property type="match status" value="1"/>
</dbReference>
<dbReference type="Proteomes" id="UP000541583">
    <property type="component" value="Unassembled WGS sequence"/>
</dbReference>
<dbReference type="InterPro" id="IPR029058">
    <property type="entry name" value="AB_hydrolase_fold"/>
</dbReference>
<dbReference type="AlphaFoldDB" id="A0A1N6YKB4"/>
<dbReference type="EMBL" id="JACHCB010000005">
    <property type="protein sequence ID" value="MBB6109771.1"/>
    <property type="molecule type" value="Genomic_DNA"/>
</dbReference>
<keyword evidence="1" id="KW-0378">Hydrolase</keyword>
<dbReference type="PANTHER" id="PTHR48081:SF8">
    <property type="entry name" value="ALPHA_BETA HYDROLASE FOLD-3 DOMAIN-CONTAINING PROTEIN-RELATED"/>
    <property type="match status" value="1"/>
</dbReference>
<dbReference type="EMBL" id="JACHCA010000018">
    <property type="protein sequence ID" value="MBB6130991.1"/>
    <property type="molecule type" value="Genomic_DNA"/>
</dbReference>
<evidence type="ECO:0000313" key="4">
    <source>
        <dbReference type="EMBL" id="MBB6130991.1"/>
    </source>
</evidence>